<comment type="subunit">
    <text evidence="4">Homotrimer of disulfide-linked HEF1-HEF2.</text>
</comment>
<dbReference type="Pfam" id="PF08720">
    <property type="entry name" value="Hema_stalk"/>
    <property type="match status" value="1"/>
</dbReference>
<comment type="subcellular location">
    <subcellularLocation>
        <location evidence="1">Host cell membrane</location>
        <topology evidence="1">Single-pass type I membrane protein</topology>
    </subcellularLocation>
    <subcellularLocation>
        <location evidence="2">Virion membrane</location>
        <topology evidence="2">Single-pass type I membrane protein</topology>
    </subcellularLocation>
</comment>
<keyword evidence="15" id="KW-1161">Viral attachment to host cell</keyword>
<dbReference type="GO" id="GO:0055036">
    <property type="term" value="C:virion membrane"/>
    <property type="evidence" value="ECO:0007669"/>
    <property type="project" value="UniProtKB-SubCell"/>
</dbReference>
<keyword evidence="17" id="KW-1043">Host membrane</keyword>
<evidence type="ECO:0000259" key="30">
    <source>
        <dbReference type="Pfam" id="PF08720"/>
    </source>
</evidence>
<keyword evidence="16" id="KW-0946">Virion</keyword>
<dbReference type="InterPro" id="IPR003860">
    <property type="entry name" value="Hemagglutn-estrase_hemagglutn"/>
</dbReference>
<protein>
    <recommendedName>
        <fullName evidence="6">Hemagglutinin-esterase-fusion glycoprotein</fullName>
        <ecNumber evidence="5">3.1.1.53</ecNumber>
    </recommendedName>
</protein>
<dbReference type="EMBL" id="MT926377">
    <property type="protein sequence ID" value="QOE76799.1"/>
    <property type="molecule type" value="Viral_cRNA"/>
</dbReference>
<dbReference type="SUPFAM" id="SSF58064">
    <property type="entry name" value="Influenza hemagglutinin (stalk)"/>
    <property type="match status" value="1"/>
</dbReference>
<keyword evidence="9" id="KW-1032">Host cell membrane</keyword>
<evidence type="ECO:0000256" key="14">
    <source>
        <dbReference type="ARBA" id="ARBA00022801"/>
    </source>
</evidence>
<evidence type="ECO:0000259" key="28">
    <source>
        <dbReference type="Pfam" id="PF02710"/>
    </source>
</evidence>
<evidence type="ECO:0000256" key="13">
    <source>
        <dbReference type="ARBA" id="ARBA00022692"/>
    </source>
</evidence>
<comment type="similarity">
    <text evidence="3">Belongs to the influenza type C/coronaviruses hemagglutinin-esterase family.</text>
</comment>
<evidence type="ECO:0000256" key="25">
    <source>
        <dbReference type="ARBA" id="ARBA00047704"/>
    </source>
</evidence>
<evidence type="ECO:0000256" key="6">
    <source>
        <dbReference type="ARBA" id="ARBA00022176"/>
    </source>
</evidence>
<evidence type="ECO:0000256" key="3">
    <source>
        <dbReference type="ARBA" id="ARBA00010920"/>
    </source>
</evidence>
<keyword evidence="11" id="KW-0945">Host-virus interaction</keyword>
<evidence type="ECO:0000256" key="10">
    <source>
        <dbReference type="ARBA" id="ARBA00022546"/>
    </source>
</evidence>
<dbReference type="GO" id="GO:0020002">
    <property type="term" value="C:host cell plasma membrane"/>
    <property type="evidence" value="ECO:0007669"/>
    <property type="project" value="UniProtKB-SubCell"/>
</dbReference>
<comment type="catalytic activity">
    <reaction evidence="26">
        <text>N-acetyl-4-O-acetylneuraminate + H2O = N-acetylneuraminate + acetate + H(+)</text>
        <dbReference type="Rhea" id="RHEA:25564"/>
        <dbReference type="ChEBI" id="CHEBI:15377"/>
        <dbReference type="ChEBI" id="CHEBI:15378"/>
        <dbReference type="ChEBI" id="CHEBI:29006"/>
        <dbReference type="ChEBI" id="CHEBI:30089"/>
        <dbReference type="ChEBI" id="CHEBI:35418"/>
        <dbReference type="EC" id="3.1.1.53"/>
    </reaction>
</comment>
<feature type="domain" description="Haemagglutinin stalk influenza C" evidence="30">
    <location>
        <begin position="488"/>
        <end position="658"/>
    </location>
</feature>
<sequence>MHNPESEQHNDKKLWIRRWSFFKLPNTTESVLCSISRRFIMLLILLALLAQAEAEKITRCITPRVNNTMIKSYGYGGGVFSSSQVPMTGVATPMKGVVARILDKNWVGFGDSRTDKSLADYPAVSDIPNFPVNNFVSASGASMLLSLTGVPGRVDFAYAGCGKEKVFYEGVNDILNNYDCYFHNNTERSLKFHRVLYKMSQESECLAYNRFVTSGRSSLLAAVASPTCSGTSTQNPVWYMNTAISPSNCGNENVVRFTLTTKTATTECKRHLLQFCYWRYNLKSGFNRDNCGDNYQYLTDSLGNRIIGFDQSVSGYPGGSDTATILCDYLDLPPGDYVVRSTPRLLLEPTRSICMGTGDSSVVEVYDSPVGGAISNPVIVEACNSVAGCIMVKRNSTYQGTYNLDHGDPEARRALSYLLWKNISCISDNGAFISGSGLFTEERMHGSQAGQCPLTAQPKQIPLLPSGLIIPFSGTDSLQRDLVPASRIFGLDDLLGFLIILVVAEGVTAGYFWGKKSGGGASVESTQAGFDKLGNDIQILRSDMNSRIIEINARFTADEKAIESVVDLVQQARVEALLAELGIIRSLIIANISSQMTNSLWELSSEITGRAKGLVTPTSPGCWIIDVDVCDESCQDYVFNFNGTSPIPTVPPIDTTVKIWGSGEGIALWVVAGVSLLISLLVSFGVVFISRKM</sequence>
<feature type="domain" description="Haemagglutinin-esterase glycoprotein haemagglutinin" evidence="28">
    <location>
        <begin position="191"/>
        <end position="342"/>
    </location>
</feature>
<evidence type="ECO:0000259" key="29">
    <source>
        <dbReference type="Pfam" id="PF03996"/>
    </source>
</evidence>
<keyword evidence="12" id="KW-1162">Viral penetration into host cytoplasm</keyword>
<evidence type="ECO:0000256" key="26">
    <source>
        <dbReference type="ARBA" id="ARBA00049566"/>
    </source>
</evidence>
<evidence type="ECO:0000256" key="17">
    <source>
        <dbReference type="ARBA" id="ARBA00022870"/>
    </source>
</evidence>
<evidence type="ECO:0000256" key="1">
    <source>
        <dbReference type="ARBA" id="ARBA00004402"/>
    </source>
</evidence>
<dbReference type="InterPro" id="IPR008980">
    <property type="entry name" value="Capsid_hemagglutn"/>
</dbReference>
<evidence type="ECO:0000256" key="4">
    <source>
        <dbReference type="ARBA" id="ARBA00011223"/>
    </source>
</evidence>
<evidence type="ECO:0000313" key="31">
    <source>
        <dbReference type="EMBL" id="QOE76799.1"/>
    </source>
</evidence>
<keyword evidence="7" id="KW-1168">Fusion of virus membrane with host membrane</keyword>
<feature type="transmembrane region" description="Helical" evidence="27">
    <location>
        <begin position="666"/>
        <end position="689"/>
    </location>
</feature>
<evidence type="ECO:0000256" key="19">
    <source>
        <dbReference type="ARBA" id="ARBA00022989"/>
    </source>
</evidence>
<keyword evidence="19 27" id="KW-1133">Transmembrane helix</keyword>
<evidence type="ECO:0000256" key="18">
    <source>
        <dbReference type="ARBA" id="ARBA00022879"/>
    </source>
</evidence>
<feature type="domain" description="Haemagglutinin-esterase glycoprotein core" evidence="29">
    <location>
        <begin position="83"/>
        <end position="457"/>
    </location>
</feature>
<dbReference type="GO" id="GO:0046789">
    <property type="term" value="F:host cell surface receptor binding"/>
    <property type="evidence" value="ECO:0007669"/>
    <property type="project" value="InterPro"/>
</dbReference>
<evidence type="ECO:0000256" key="8">
    <source>
        <dbReference type="ARBA" id="ARBA00022510"/>
    </source>
</evidence>
<dbReference type="GO" id="GO:0019064">
    <property type="term" value="P:fusion of virus membrane with host plasma membrane"/>
    <property type="evidence" value="ECO:0007669"/>
    <property type="project" value="InterPro"/>
</dbReference>
<evidence type="ECO:0000256" key="2">
    <source>
        <dbReference type="ARBA" id="ARBA00004563"/>
    </source>
</evidence>
<evidence type="ECO:0000256" key="27">
    <source>
        <dbReference type="SAM" id="Phobius"/>
    </source>
</evidence>
<dbReference type="SUPFAM" id="SSF49818">
    <property type="entry name" value="Viral protein domain"/>
    <property type="match status" value="1"/>
</dbReference>
<evidence type="ECO:0000256" key="20">
    <source>
        <dbReference type="ARBA" id="ARBA00023136"/>
    </source>
</evidence>
<dbReference type="GO" id="GO:0019031">
    <property type="term" value="C:viral envelope"/>
    <property type="evidence" value="ECO:0007669"/>
    <property type="project" value="UniProtKB-KW"/>
</dbReference>
<reference evidence="31" key="2">
    <citation type="journal article" name="Viruses">
        <title>Divergent Influenza-Like Viruses of Amphibians and Fish Support an Ancient Evolutionary Association.</title>
        <authorList>
            <person name="Parry R."/>
            <person name="Wille M."/>
            <person name="Turnbull O.M.H."/>
            <person name="Geoghegan J.L."/>
            <person name="Holmes E.C."/>
        </authorList>
    </citation>
    <scope>NUCLEOTIDE SEQUENCE</scope>
    <source>
        <strain evidence="31">OCFILV/Shuangliu</strain>
    </source>
</reference>
<name>A0A866W055_9ORTO</name>
<evidence type="ECO:0000256" key="11">
    <source>
        <dbReference type="ARBA" id="ARBA00022581"/>
    </source>
</evidence>
<dbReference type="Gene3D" id="3.90.20.10">
    <property type="match status" value="1"/>
</dbReference>
<keyword evidence="10" id="KW-0348">Hemagglutinin</keyword>
<keyword evidence="13 27" id="KW-0812">Transmembrane</keyword>
<keyword evidence="22" id="KW-0325">Glycoprotein</keyword>
<dbReference type="SUPFAM" id="SSF52266">
    <property type="entry name" value="SGNH hydrolase"/>
    <property type="match status" value="1"/>
</dbReference>
<proteinExistence type="inferred from homology"/>
<keyword evidence="21" id="KW-1015">Disulfide bond</keyword>
<keyword evidence="23" id="KW-1160">Virus entry into host cell</keyword>
<organism evidence="31">
    <name type="scientific">Ornate chorus frog influenza-like virus</name>
    <dbReference type="NCBI Taxonomy" id="2777033"/>
    <lineage>
        <taxon>Viruses</taxon>
        <taxon>Riboviria</taxon>
        <taxon>Orthornavirae</taxon>
        <taxon>Negarnaviricota</taxon>
        <taxon>Polyploviricotina</taxon>
        <taxon>Insthoviricetes</taxon>
        <taxon>Articulavirales</taxon>
        <taxon>Orthomyxoviridae</taxon>
    </lineage>
</organism>
<dbReference type="InterPro" id="IPR007142">
    <property type="entry name" value="Hemagglutn-estrase_core"/>
</dbReference>
<dbReference type="GO" id="GO:0046718">
    <property type="term" value="P:symbiont entry into host cell"/>
    <property type="evidence" value="ECO:0007669"/>
    <property type="project" value="UniProtKB-KW"/>
</dbReference>
<dbReference type="EC" id="3.1.1.53" evidence="5"/>
<evidence type="ECO:0000256" key="23">
    <source>
        <dbReference type="ARBA" id="ARBA00023296"/>
    </source>
</evidence>
<dbReference type="InterPro" id="IPR014831">
    <property type="entry name" value="Hemagglutn_stalk_influenz-C"/>
</dbReference>
<evidence type="ECO:0000256" key="22">
    <source>
        <dbReference type="ARBA" id="ARBA00023180"/>
    </source>
</evidence>
<evidence type="ECO:0000256" key="5">
    <source>
        <dbReference type="ARBA" id="ARBA00013141"/>
    </source>
</evidence>
<comment type="catalytic activity">
    <reaction evidence="25">
        <text>N-acetyl-9-O-acetylneuraminate + H2O = N-acetylneuraminate + acetate + H(+)</text>
        <dbReference type="Rhea" id="RHEA:22600"/>
        <dbReference type="ChEBI" id="CHEBI:15377"/>
        <dbReference type="ChEBI" id="CHEBI:15378"/>
        <dbReference type="ChEBI" id="CHEBI:28999"/>
        <dbReference type="ChEBI" id="CHEBI:30089"/>
        <dbReference type="ChEBI" id="CHEBI:35418"/>
        <dbReference type="EC" id="3.1.1.53"/>
    </reaction>
</comment>
<keyword evidence="8" id="KW-1170">Fusion of virus membrane with host endosomal membrane</keyword>
<evidence type="ECO:0000256" key="9">
    <source>
        <dbReference type="ARBA" id="ARBA00022511"/>
    </source>
</evidence>
<dbReference type="Pfam" id="PF02710">
    <property type="entry name" value="Hema_HEFG"/>
    <property type="match status" value="1"/>
</dbReference>
<evidence type="ECO:0000256" key="7">
    <source>
        <dbReference type="ARBA" id="ARBA00022506"/>
    </source>
</evidence>
<evidence type="ECO:0000256" key="24">
    <source>
        <dbReference type="ARBA" id="ARBA00024709"/>
    </source>
</evidence>
<comment type="function">
    <text evidence="24">Binds to the N-acetyl-9-O-acetylneuraminic acid residues on the cell surface, bringing about the attachment of the virus particle to the cell. Plays a major role in the determination of host range restriction and virulence. Class I viral fusion protein. Responsible for penetration of the virus into the cell cytoplasm by mediating the fusion of the membrane of the endocytosed virus particle with the endosomal membrane. Low pH in endosomes induce an irreversible conformational change in HEF2, releasing the fusion hydrophobic peptide. Several trimers are required to form a competent fusion pore. Displays a receptor-destroying activity which is a neuraminidate-O-acetyl esterase. This activity cleaves off any receptor on the cell surface, which would otherwise prevent virions release. These cleavages prevent self-aggregation and ensure the efficient spread of the progeny virus from cell to cell.</text>
</comment>
<evidence type="ECO:0000256" key="12">
    <source>
        <dbReference type="ARBA" id="ARBA00022595"/>
    </source>
</evidence>
<reference evidence="31" key="1">
    <citation type="submission" date="2020-08" db="EMBL/GenBank/DDBJ databases">
        <authorList>
            <person name="Parry R.H."/>
            <person name="Wille M."/>
            <person name="Geoghegan J.L."/>
            <person name="Turnbull O.M.H."/>
            <person name="Holmes E.C."/>
        </authorList>
    </citation>
    <scope>NUCLEOTIDE SEQUENCE</scope>
    <source>
        <strain evidence="31">OCFILV/Shuangliu</strain>
    </source>
</reference>
<dbReference type="GO" id="GO:0039654">
    <property type="term" value="P:fusion of virus membrane with host endosome membrane"/>
    <property type="evidence" value="ECO:0007669"/>
    <property type="project" value="UniProtKB-KW"/>
</dbReference>
<dbReference type="GO" id="GO:0001681">
    <property type="term" value="F:sialate O-acetylesterase activity"/>
    <property type="evidence" value="ECO:0007669"/>
    <property type="project" value="UniProtKB-EC"/>
</dbReference>
<gene>
    <name evidence="31" type="primary">HEF</name>
</gene>
<keyword evidence="14" id="KW-0378">Hydrolase</keyword>
<dbReference type="Pfam" id="PF03996">
    <property type="entry name" value="Hema_esterase"/>
    <property type="match status" value="1"/>
</dbReference>
<keyword evidence="18" id="KW-0261">Viral envelope protein</keyword>
<keyword evidence="20 27" id="KW-0472">Membrane</keyword>
<evidence type="ECO:0000256" key="21">
    <source>
        <dbReference type="ARBA" id="ARBA00023157"/>
    </source>
</evidence>
<accession>A0A866W055</accession>
<evidence type="ECO:0000256" key="16">
    <source>
        <dbReference type="ARBA" id="ARBA00022844"/>
    </source>
</evidence>
<evidence type="ECO:0000256" key="15">
    <source>
        <dbReference type="ARBA" id="ARBA00022804"/>
    </source>
</evidence>
<dbReference type="GO" id="GO:0019062">
    <property type="term" value="P:virion attachment to host cell"/>
    <property type="evidence" value="ECO:0007669"/>
    <property type="project" value="UniProtKB-KW"/>
</dbReference>